<gene>
    <name evidence="1" type="ORF">SAMN05444583_13348</name>
</gene>
<dbReference type="OrthoDB" id="4382075at2"/>
<keyword evidence="2" id="KW-1185">Reference proteome</keyword>
<dbReference type="EMBL" id="FOAW01000033">
    <property type="protein sequence ID" value="SEM35184.1"/>
    <property type="molecule type" value="Genomic_DNA"/>
</dbReference>
<sequence>MTEFSAVTEGIRAYGATASSMAAQVETAALGTAAAGPVLLGPAFGLIGGDFVAAFAAAHGGHAAALTDLARTLGSMSEAAHASAAAYDAADLGAATGLSATGNGLEA</sequence>
<dbReference type="Pfam" id="PF10824">
    <property type="entry name" value="T7SS_ESX_EspC"/>
    <property type="match status" value="1"/>
</dbReference>
<organism evidence="1 2">
    <name type="scientific">Rhodococcus maanshanensis</name>
    <dbReference type="NCBI Taxonomy" id="183556"/>
    <lineage>
        <taxon>Bacteria</taxon>
        <taxon>Bacillati</taxon>
        <taxon>Actinomycetota</taxon>
        <taxon>Actinomycetes</taxon>
        <taxon>Mycobacteriales</taxon>
        <taxon>Nocardiaceae</taxon>
        <taxon>Rhodococcus</taxon>
    </lineage>
</organism>
<dbReference type="InterPro" id="IPR022536">
    <property type="entry name" value="EspC"/>
</dbReference>
<dbReference type="Proteomes" id="UP000198677">
    <property type="component" value="Unassembled WGS sequence"/>
</dbReference>
<evidence type="ECO:0000313" key="2">
    <source>
        <dbReference type="Proteomes" id="UP000198677"/>
    </source>
</evidence>
<dbReference type="AlphaFoldDB" id="A0A1H7XNH9"/>
<name>A0A1H7XNH9_9NOCA</name>
<proteinExistence type="predicted"/>
<dbReference type="RefSeq" id="WP_072753660.1">
    <property type="nucleotide sequence ID" value="NZ_FOAW01000033.1"/>
</dbReference>
<reference evidence="2" key="1">
    <citation type="submission" date="2016-10" db="EMBL/GenBank/DDBJ databases">
        <authorList>
            <person name="Varghese N."/>
            <person name="Submissions S."/>
        </authorList>
    </citation>
    <scope>NUCLEOTIDE SEQUENCE [LARGE SCALE GENOMIC DNA]</scope>
    <source>
        <strain evidence="2">DSM 44675</strain>
    </source>
</reference>
<evidence type="ECO:0000313" key="1">
    <source>
        <dbReference type="EMBL" id="SEM35184.1"/>
    </source>
</evidence>
<dbReference type="GO" id="GO:0009306">
    <property type="term" value="P:protein secretion"/>
    <property type="evidence" value="ECO:0007669"/>
    <property type="project" value="InterPro"/>
</dbReference>
<accession>A0A1H7XNH9</accession>
<protein>
    <submittedName>
        <fullName evidence="1">Excreted virulence factor EspC, type VII ESX diderm</fullName>
    </submittedName>
</protein>